<sequence>MLRKDYLTRMIEEMTEAVGSMLGLRREQKNEQALEKLDGLLKRNFRMSEQMLRSLPPEELITLFRQRGGVDAESLQLVARMLQENGEIRENMGEAGEAAAVRIKALHLYLYAALNGGSRELVDYPQRIAELTERLERYRLPADAERLTLLYEESEGRYVQAEDAMYRMLNASPEGDPDALEEGRMFYARLAQLDEAALRAGGLTREELQEGIEALQGE</sequence>
<dbReference type="Proteomes" id="UP000316968">
    <property type="component" value="Chromosome"/>
</dbReference>
<proteinExistence type="predicted"/>
<dbReference type="KEGG" id="saca:FFV09_07000"/>
<dbReference type="EMBL" id="CP041217">
    <property type="protein sequence ID" value="QDH20619.1"/>
    <property type="molecule type" value="Genomic_DNA"/>
</dbReference>
<dbReference type="RefSeq" id="WP_141447182.1">
    <property type="nucleotide sequence ID" value="NZ_CP041217.1"/>
</dbReference>
<name>A0A4Y6USJ1_SACBS</name>
<accession>A0A4Y6USJ1</accession>
<dbReference type="OrthoDB" id="1905743at2"/>
<evidence type="ECO:0008006" key="3">
    <source>
        <dbReference type="Google" id="ProtNLM"/>
    </source>
</evidence>
<dbReference type="InterPro" id="IPR045507">
    <property type="entry name" value="DUF6483"/>
</dbReference>
<reference evidence="1 2" key="1">
    <citation type="submission" date="2019-06" db="EMBL/GenBank/DDBJ databases">
        <title>Saccharibacillus brassicae sp. nov., an endophytic bacterium isolated from Chinese cabbage seeds (Brassica pekinensis).</title>
        <authorList>
            <person name="Jiang L."/>
            <person name="Lee J."/>
            <person name="Kim S.W."/>
        </authorList>
    </citation>
    <scope>NUCLEOTIDE SEQUENCE [LARGE SCALE GENOMIC DNA]</scope>
    <source>
        <strain evidence="2">KCTC 43072 / ATSA2</strain>
    </source>
</reference>
<gene>
    <name evidence="1" type="ORF">FFV09_07000</name>
</gene>
<dbReference type="AlphaFoldDB" id="A0A4Y6USJ1"/>
<dbReference type="Pfam" id="PF20092">
    <property type="entry name" value="DUF6483"/>
    <property type="match status" value="1"/>
</dbReference>
<protein>
    <recommendedName>
        <fullName evidence="3">Tetratricopeptide repeat protein</fullName>
    </recommendedName>
</protein>
<evidence type="ECO:0000313" key="1">
    <source>
        <dbReference type="EMBL" id="QDH20619.1"/>
    </source>
</evidence>
<organism evidence="1 2">
    <name type="scientific">Saccharibacillus brassicae</name>
    <dbReference type="NCBI Taxonomy" id="2583377"/>
    <lineage>
        <taxon>Bacteria</taxon>
        <taxon>Bacillati</taxon>
        <taxon>Bacillota</taxon>
        <taxon>Bacilli</taxon>
        <taxon>Bacillales</taxon>
        <taxon>Paenibacillaceae</taxon>
        <taxon>Saccharibacillus</taxon>
    </lineage>
</organism>
<evidence type="ECO:0000313" key="2">
    <source>
        <dbReference type="Proteomes" id="UP000316968"/>
    </source>
</evidence>
<keyword evidence="2" id="KW-1185">Reference proteome</keyword>